<dbReference type="EMBL" id="GBRH01196224">
    <property type="protein sequence ID" value="JAE01672.1"/>
    <property type="molecule type" value="Transcribed_RNA"/>
</dbReference>
<protein>
    <submittedName>
        <fullName evidence="1">Epl101</fullName>
    </submittedName>
</protein>
<sequence length="84" mass="8868">MRNASPTTAHTFSASTEAAAYQELSCLSIRSTEPTTRAVANGVVQGPIWHLRKNNCSGASQFGSCVNVISTKCRRLQPSGEGGL</sequence>
<evidence type="ECO:0000313" key="1">
    <source>
        <dbReference type="EMBL" id="JAE01672.1"/>
    </source>
</evidence>
<proteinExistence type="predicted"/>
<reference evidence="1" key="2">
    <citation type="journal article" date="2015" name="Data Brief">
        <title>Shoot transcriptome of the giant reed, Arundo donax.</title>
        <authorList>
            <person name="Barrero R.A."/>
            <person name="Guerrero F.D."/>
            <person name="Moolhuijzen P."/>
            <person name="Goolsby J.A."/>
            <person name="Tidwell J."/>
            <person name="Bellgard S.E."/>
            <person name="Bellgard M.I."/>
        </authorList>
    </citation>
    <scope>NUCLEOTIDE SEQUENCE</scope>
    <source>
        <tissue evidence="1">Shoot tissue taken approximately 20 cm above the soil surface</tissue>
    </source>
</reference>
<organism evidence="1">
    <name type="scientific">Arundo donax</name>
    <name type="common">Giant reed</name>
    <name type="synonym">Donax arundinaceus</name>
    <dbReference type="NCBI Taxonomy" id="35708"/>
    <lineage>
        <taxon>Eukaryota</taxon>
        <taxon>Viridiplantae</taxon>
        <taxon>Streptophyta</taxon>
        <taxon>Embryophyta</taxon>
        <taxon>Tracheophyta</taxon>
        <taxon>Spermatophyta</taxon>
        <taxon>Magnoliopsida</taxon>
        <taxon>Liliopsida</taxon>
        <taxon>Poales</taxon>
        <taxon>Poaceae</taxon>
        <taxon>PACMAD clade</taxon>
        <taxon>Arundinoideae</taxon>
        <taxon>Arundineae</taxon>
        <taxon>Arundo</taxon>
    </lineage>
</organism>
<accession>A0A0A9ENK2</accession>
<dbReference type="AlphaFoldDB" id="A0A0A9ENK2"/>
<reference evidence="1" key="1">
    <citation type="submission" date="2014-09" db="EMBL/GenBank/DDBJ databases">
        <authorList>
            <person name="Magalhaes I.L.F."/>
            <person name="Oliveira U."/>
            <person name="Santos F.R."/>
            <person name="Vidigal T.H.D.A."/>
            <person name="Brescovit A.D."/>
            <person name="Santos A.J."/>
        </authorList>
    </citation>
    <scope>NUCLEOTIDE SEQUENCE</scope>
    <source>
        <tissue evidence="1">Shoot tissue taken approximately 20 cm above the soil surface</tissue>
    </source>
</reference>
<name>A0A0A9ENK2_ARUDO</name>